<reference evidence="1" key="1">
    <citation type="journal article" date="2014" name="Front. Microbiol.">
        <title>High frequency of phylogenetically diverse reductive dehalogenase-homologous genes in deep subseafloor sedimentary metagenomes.</title>
        <authorList>
            <person name="Kawai M."/>
            <person name="Futagami T."/>
            <person name="Toyoda A."/>
            <person name="Takaki Y."/>
            <person name="Nishi S."/>
            <person name="Hori S."/>
            <person name="Arai W."/>
            <person name="Tsubouchi T."/>
            <person name="Morono Y."/>
            <person name="Uchiyama I."/>
            <person name="Ito T."/>
            <person name="Fujiyama A."/>
            <person name="Inagaki F."/>
            <person name="Takami H."/>
        </authorList>
    </citation>
    <scope>NUCLEOTIDE SEQUENCE</scope>
    <source>
        <strain evidence="1">Expedition CK06-06</strain>
    </source>
</reference>
<proteinExistence type="predicted"/>
<sequence>MHRKLSPEEEKEFRQWARDNYTPYQEISGMWHPVIQEECSKINQEQDEKVNAILGAK</sequence>
<protein>
    <submittedName>
        <fullName evidence="1">Uncharacterized protein</fullName>
    </submittedName>
</protein>
<dbReference type="AlphaFoldDB" id="X1UCQ3"/>
<name>X1UCQ3_9ZZZZ</name>
<gene>
    <name evidence="1" type="ORF">S12H4_27464</name>
</gene>
<evidence type="ECO:0000313" key="1">
    <source>
        <dbReference type="EMBL" id="GAI97650.1"/>
    </source>
</evidence>
<organism evidence="1">
    <name type="scientific">marine sediment metagenome</name>
    <dbReference type="NCBI Taxonomy" id="412755"/>
    <lineage>
        <taxon>unclassified sequences</taxon>
        <taxon>metagenomes</taxon>
        <taxon>ecological metagenomes</taxon>
    </lineage>
</organism>
<comment type="caution">
    <text evidence="1">The sequence shown here is derived from an EMBL/GenBank/DDBJ whole genome shotgun (WGS) entry which is preliminary data.</text>
</comment>
<accession>X1UCQ3</accession>
<dbReference type="EMBL" id="BARW01015682">
    <property type="protein sequence ID" value="GAI97650.1"/>
    <property type="molecule type" value="Genomic_DNA"/>
</dbReference>